<keyword evidence="3" id="KW-0812">Transmembrane</keyword>
<keyword evidence="4" id="KW-1185">Reference proteome</keyword>
<dbReference type="Proteomes" id="UP000198287">
    <property type="component" value="Unassembled WGS sequence"/>
</dbReference>
<accession>A0A226D162</accession>
<dbReference type="InterPro" id="IPR043504">
    <property type="entry name" value="Peptidase_S1_PA_chymotrypsin"/>
</dbReference>
<proteinExistence type="predicted"/>
<dbReference type="PROSITE" id="PS00134">
    <property type="entry name" value="TRYPSIN_HIS"/>
    <property type="match status" value="1"/>
</dbReference>
<dbReference type="Pfam" id="PF00089">
    <property type="entry name" value="Trypsin"/>
    <property type="match status" value="2"/>
</dbReference>
<dbReference type="STRING" id="158441.A0A226D162"/>
<dbReference type="EMBL" id="LNIX01000039">
    <property type="protein sequence ID" value="OXA39335.1"/>
    <property type="molecule type" value="Genomic_DNA"/>
</dbReference>
<evidence type="ECO:0000313" key="4">
    <source>
        <dbReference type="Proteomes" id="UP000198287"/>
    </source>
</evidence>
<dbReference type="AlphaFoldDB" id="A0A226D162"/>
<dbReference type="InterPro" id="IPR001254">
    <property type="entry name" value="Trypsin_dom"/>
</dbReference>
<evidence type="ECO:0000256" key="1">
    <source>
        <dbReference type="ARBA" id="ARBA00023157"/>
    </source>
</evidence>
<dbReference type="CDD" id="cd00190">
    <property type="entry name" value="Tryp_SPc"/>
    <property type="match status" value="1"/>
</dbReference>
<dbReference type="GO" id="GO:0006508">
    <property type="term" value="P:proteolysis"/>
    <property type="evidence" value="ECO:0007669"/>
    <property type="project" value="UniProtKB-KW"/>
</dbReference>
<feature type="domain" description="Peptidase S1" evidence="2">
    <location>
        <begin position="205"/>
        <end position="390"/>
    </location>
</feature>
<dbReference type="GO" id="GO:0004252">
    <property type="term" value="F:serine-type endopeptidase activity"/>
    <property type="evidence" value="ECO:0007669"/>
    <property type="project" value="InterPro"/>
</dbReference>
<dbReference type="InterPro" id="IPR009003">
    <property type="entry name" value="Peptidase_S1_PA"/>
</dbReference>
<evidence type="ECO:0000313" key="3">
    <source>
        <dbReference type="EMBL" id="OXA39335.1"/>
    </source>
</evidence>
<name>A0A226D162_FOLCA</name>
<sequence length="390" mass="42386">MFWLIFLPVVHGGLLGGQQSGLLKGKILNPGILPLHLLGLDAFANDTVRLKRILKDSHTISEMDCAITLFMSPFHSTTRFTANESIGLRQDPTCVWNFVGTEPCLPTITCTTFTVPCESTSLHITDGVHGEETYCGDKVPKDVTASMDLRDLYVTLKGNREVRLDCSVTCGKRGSKQANPLSSDSLNLKISPDCRCGVKPNEDRLLGAGVAIPHEFPWLVALVEADTRQPFCGGSIINDRIILTAGHCFKGKNSNLLARTNDFDVAAILLATPINFTSISPPVSPICLPELPLSYMRTFTHHKATVAGWGLPAIDAPGTPEELQKLQINVFTPSECKELYGVRGDSGSPLVIEEKDRSWYQIAAVSWGDSCGQAANPGVYFRTTGNHAHP</sequence>
<dbReference type="SMART" id="SM00020">
    <property type="entry name" value="Tryp_SPc"/>
    <property type="match status" value="1"/>
</dbReference>
<protein>
    <submittedName>
        <fullName evidence="3">Transmembrane protease serine 9</fullName>
    </submittedName>
</protein>
<organism evidence="3 4">
    <name type="scientific">Folsomia candida</name>
    <name type="common">Springtail</name>
    <dbReference type="NCBI Taxonomy" id="158441"/>
    <lineage>
        <taxon>Eukaryota</taxon>
        <taxon>Metazoa</taxon>
        <taxon>Ecdysozoa</taxon>
        <taxon>Arthropoda</taxon>
        <taxon>Hexapoda</taxon>
        <taxon>Collembola</taxon>
        <taxon>Entomobryomorpha</taxon>
        <taxon>Isotomoidea</taxon>
        <taxon>Isotomidae</taxon>
        <taxon>Proisotominae</taxon>
        <taxon>Folsomia</taxon>
    </lineage>
</organism>
<reference evidence="3 4" key="1">
    <citation type="submission" date="2015-12" db="EMBL/GenBank/DDBJ databases">
        <title>The genome of Folsomia candida.</title>
        <authorList>
            <person name="Faddeeva A."/>
            <person name="Derks M.F."/>
            <person name="Anvar Y."/>
            <person name="Smit S."/>
            <person name="Van Straalen N."/>
            <person name="Roelofs D."/>
        </authorList>
    </citation>
    <scope>NUCLEOTIDE SEQUENCE [LARGE SCALE GENOMIC DNA]</scope>
    <source>
        <strain evidence="3 4">VU population</strain>
        <tissue evidence="3">Whole body</tissue>
    </source>
</reference>
<dbReference type="Gene3D" id="2.40.10.10">
    <property type="entry name" value="Trypsin-like serine proteases"/>
    <property type="match status" value="4"/>
</dbReference>
<keyword evidence="1" id="KW-1015">Disulfide bond</keyword>
<keyword evidence="3" id="KW-0378">Hydrolase</keyword>
<evidence type="ECO:0000259" key="2">
    <source>
        <dbReference type="PROSITE" id="PS50240"/>
    </source>
</evidence>
<keyword evidence="3" id="KW-0645">Protease</keyword>
<dbReference type="PROSITE" id="PS50240">
    <property type="entry name" value="TRYPSIN_DOM"/>
    <property type="match status" value="1"/>
</dbReference>
<gene>
    <name evidence="3" type="ORF">Fcan01_25896</name>
</gene>
<dbReference type="PANTHER" id="PTHR24252">
    <property type="entry name" value="ACROSIN-RELATED"/>
    <property type="match status" value="1"/>
</dbReference>
<keyword evidence="3" id="KW-0472">Membrane</keyword>
<dbReference type="OrthoDB" id="414661at2759"/>
<dbReference type="InterPro" id="IPR018114">
    <property type="entry name" value="TRYPSIN_HIS"/>
</dbReference>
<comment type="caution">
    <text evidence="3">The sequence shown here is derived from an EMBL/GenBank/DDBJ whole genome shotgun (WGS) entry which is preliminary data.</text>
</comment>
<dbReference type="SUPFAM" id="SSF50494">
    <property type="entry name" value="Trypsin-like serine proteases"/>
    <property type="match status" value="1"/>
</dbReference>
<dbReference type="PANTHER" id="PTHR24252:SF7">
    <property type="entry name" value="HYALIN"/>
    <property type="match status" value="1"/>
</dbReference>